<dbReference type="SMART" id="SM00749">
    <property type="entry name" value="BON"/>
    <property type="match status" value="2"/>
</dbReference>
<dbReference type="AlphaFoldDB" id="A0A1X7AER9"/>
<dbReference type="Pfam" id="PF04972">
    <property type="entry name" value="BON"/>
    <property type="match status" value="2"/>
</dbReference>
<dbReference type="Proteomes" id="UP000196573">
    <property type="component" value="Unassembled WGS sequence"/>
</dbReference>
<accession>A0A1X7AER9</accession>
<gene>
    <name evidence="4" type="primary">osmY</name>
    <name evidence="4" type="ORF">EHSB41UT_00356</name>
</gene>
<sequence length="189" mass="20580">MKILLPLVACALLVLNGCATTVSAVKEGPIHEDQGSRTWGSWMDDQRIETVVAVNIDKANPDLKKSHIVVVSFNGYVLLAGQVPTAELKQEAGSIAKQALKVRKVINELEIAGPTTSLVRSSDTWLTTKIKGRMVAEKEFPSSRVKVITENGIVYLMGLVTSGEADQAVALVRDSYGVQKIVKVFEYIR</sequence>
<feature type="domain" description="BON" evidence="3">
    <location>
        <begin position="122"/>
        <end position="189"/>
    </location>
</feature>
<dbReference type="InterPro" id="IPR014004">
    <property type="entry name" value="Transpt-assoc_nodulatn_dom_bac"/>
</dbReference>
<dbReference type="Gene3D" id="3.40.1520.20">
    <property type="match status" value="1"/>
</dbReference>
<name>A0A1X7AER9_9GAMM</name>
<dbReference type="RefSeq" id="WP_087106297.1">
    <property type="nucleotide sequence ID" value="NZ_CBCSCN010000004.1"/>
</dbReference>
<dbReference type="PROSITE" id="PS50914">
    <property type="entry name" value="BON"/>
    <property type="match status" value="2"/>
</dbReference>
<evidence type="ECO:0000256" key="2">
    <source>
        <dbReference type="SAM" id="SignalP"/>
    </source>
</evidence>
<evidence type="ECO:0000313" key="4">
    <source>
        <dbReference type="EMBL" id="SMA34045.1"/>
    </source>
</evidence>
<dbReference type="InterPro" id="IPR007055">
    <property type="entry name" value="BON_dom"/>
</dbReference>
<organism evidence="4 5">
    <name type="scientific">Parendozoicomonas haliclonae</name>
    <dbReference type="NCBI Taxonomy" id="1960125"/>
    <lineage>
        <taxon>Bacteria</taxon>
        <taxon>Pseudomonadati</taxon>
        <taxon>Pseudomonadota</taxon>
        <taxon>Gammaproteobacteria</taxon>
        <taxon>Oceanospirillales</taxon>
        <taxon>Endozoicomonadaceae</taxon>
        <taxon>Parendozoicomonas</taxon>
    </lineage>
</organism>
<keyword evidence="1 2" id="KW-0732">Signal</keyword>
<feature type="chain" id="PRO_5012575391" evidence="2">
    <location>
        <begin position="25"/>
        <end position="189"/>
    </location>
</feature>
<evidence type="ECO:0000313" key="5">
    <source>
        <dbReference type="Proteomes" id="UP000196573"/>
    </source>
</evidence>
<evidence type="ECO:0000256" key="1">
    <source>
        <dbReference type="ARBA" id="ARBA00022729"/>
    </source>
</evidence>
<keyword evidence="5" id="KW-1185">Reference proteome</keyword>
<dbReference type="PANTHER" id="PTHR34606">
    <property type="entry name" value="BON DOMAIN-CONTAINING PROTEIN"/>
    <property type="match status" value="1"/>
</dbReference>
<proteinExistence type="predicted"/>
<protein>
    <submittedName>
        <fullName evidence="4">Osmotically-inducible protein Y</fullName>
    </submittedName>
</protein>
<evidence type="ECO:0000259" key="3">
    <source>
        <dbReference type="PROSITE" id="PS50914"/>
    </source>
</evidence>
<dbReference type="EMBL" id="FWPT01000001">
    <property type="protein sequence ID" value="SMA34045.1"/>
    <property type="molecule type" value="Genomic_DNA"/>
</dbReference>
<dbReference type="InterPro" id="IPR051686">
    <property type="entry name" value="Lipoprotein_DolP"/>
</dbReference>
<dbReference type="OrthoDB" id="9783990at2"/>
<dbReference type="PANTHER" id="PTHR34606:SF4">
    <property type="entry name" value="OUTER MEMBRANE LIPOPROTEIN DOLP"/>
    <property type="match status" value="1"/>
</dbReference>
<reference evidence="4 5" key="1">
    <citation type="submission" date="2017-03" db="EMBL/GenBank/DDBJ databases">
        <authorList>
            <person name="Afonso C.L."/>
            <person name="Miller P.J."/>
            <person name="Scott M.A."/>
            <person name="Spackman E."/>
            <person name="Goraichik I."/>
            <person name="Dimitrov K.M."/>
            <person name="Suarez D.L."/>
            <person name="Swayne D.E."/>
        </authorList>
    </citation>
    <scope>NUCLEOTIDE SEQUENCE [LARGE SCALE GENOMIC DNA]</scope>
    <source>
        <strain evidence="4">SB41UT1</strain>
    </source>
</reference>
<feature type="domain" description="BON" evidence="3">
    <location>
        <begin position="44"/>
        <end position="113"/>
    </location>
</feature>
<feature type="signal peptide" evidence="2">
    <location>
        <begin position="1"/>
        <end position="24"/>
    </location>
</feature>